<feature type="transmembrane region" description="Helical" evidence="7">
    <location>
        <begin position="268"/>
        <end position="286"/>
    </location>
</feature>
<evidence type="ECO:0000259" key="8">
    <source>
        <dbReference type="PROSITE" id="PS50928"/>
    </source>
</evidence>
<feature type="transmembrane region" description="Helical" evidence="7">
    <location>
        <begin position="394"/>
        <end position="420"/>
    </location>
</feature>
<dbReference type="Proteomes" id="UP000033187">
    <property type="component" value="Chromosome 1"/>
</dbReference>
<gene>
    <name evidence="9" type="ORF">YBN1229_v1_1212</name>
</gene>
<dbReference type="EMBL" id="LN829119">
    <property type="protein sequence ID" value="CPR17351.1"/>
    <property type="molecule type" value="Genomic_DNA"/>
</dbReference>
<evidence type="ECO:0000256" key="2">
    <source>
        <dbReference type="ARBA" id="ARBA00022448"/>
    </source>
</evidence>
<feature type="transmembrane region" description="Helical" evidence="7">
    <location>
        <begin position="118"/>
        <end position="136"/>
    </location>
</feature>
<organism evidence="9 10">
    <name type="scientific">Candidatus Filomicrobium marinum</name>
    <dbReference type="NCBI Taxonomy" id="1608628"/>
    <lineage>
        <taxon>Bacteria</taxon>
        <taxon>Pseudomonadati</taxon>
        <taxon>Pseudomonadota</taxon>
        <taxon>Alphaproteobacteria</taxon>
        <taxon>Hyphomicrobiales</taxon>
        <taxon>Hyphomicrobiaceae</taxon>
        <taxon>Filomicrobium</taxon>
    </lineage>
</organism>
<protein>
    <submittedName>
        <fullName evidence="9">Iron ABC transporter permease</fullName>
    </submittedName>
</protein>
<feature type="transmembrane region" description="Helical" evidence="7">
    <location>
        <begin position="166"/>
        <end position="186"/>
    </location>
</feature>
<dbReference type="Pfam" id="PF00528">
    <property type="entry name" value="BPD_transp_1"/>
    <property type="match status" value="1"/>
</dbReference>
<dbReference type="KEGG" id="fil:BN1229_v1_1214"/>
<feature type="transmembrane region" description="Helical" evidence="7">
    <location>
        <begin position="492"/>
        <end position="510"/>
    </location>
</feature>
<dbReference type="AlphaFoldDB" id="A0A0D6JCR2"/>
<reference evidence="10" key="1">
    <citation type="submission" date="2015-02" db="EMBL/GenBank/DDBJ databases">
        <authorList>
            <person name="Chooi Y.-H."/>
        </authorList>
    </citation>
    <scope>NUCLEOTIDE SEQUENCE [LARGE SCALE GENOMIC DNA]</scope>
    <source>
        <strain evidence="10">strain Y</strain>
    </source>
</reference>
<evidence type="ECO:0000256" key="4">
    <source>
        <dbReference type="ARBA" id="ARBA00022692"/>
    </source>
</evidence>
<feature type="transmembrane region" description="Helical" evidence="7">
    <location>
        <begin position="432"/>
        <end position="453"/>
    </location>
</feature>
<dbReference type="PROSITE" id="PS50928">
    <property type="entry name" value="ABC_TM1"/>
    <property type="match status" value="2"/>
</dbReference>
<name>A0A0D6JCR2_9HYPH</name>
<feature type="transmembrane region" description="Helical" evidence="7">
    <location>
        <begin position="359"/>
        <end position="382"/>
    </location>
</feature>
<dbReference type="FunFam" id="1.10.3720.10:FF:000088">
    <property type="entry name" value="Iron(III) ABC transporter, permease protein"/>
    <property type="match status" value="1"/>
</dbReference>
<keyword evidence="6 7" id="KW-0472">Membrane</keyword>
<dbReference type="KEGG" id="fiy:BN1229_v1_1212"/>
<keyword evidence="2 7" id="KW-0813">Transport</keyword>
<dbReference type="InterPro" id="IPR000515">
    <property type="entry name" value="MetI-like"/>
</dbReference>
<comment type="similarity">
    <text evidence="7">Belongs to the binding-protein-dependent transport system permease family.</text>
</comment>
<keyword evidence="4 7" id="KW-0812">Transmembrane</keyword>
<dbReference type="SUPFAM" id="SSF161098">
    <property type="entry name" value="MetI-like"/>
    <property type="match status" value="2"/>
</dbReference>
<feature type="transmembrane region" description="Helical" evidence="7">
    <location>
        <begin position="317"/>
        <end position="339"/>
    </location>
</feature>
<dbReference type="Gene3D" id="1.10.3720.10">
    <property type="entry name" value="MetI-like"/>
    <property type="match status" value="2"/>
</dbReference>
<keyword evidence="10" id="KW-1185">Reference proteome</keyword>
<evidence type="ECO:0000256" key="7">
    <source>
        <dbReference type="RuleBase" id="RU363032"/>
    </source>
</evidence>
<keyword evidence="3" id="KW-1003">Cell membrane</keyword>
<evidence type="ECO:0000256" key="6">
    <source>
        <dbReference type="ARBA" id="ARBA00023136"/>
    </source>
</evidence>
<evidence type="ECO:0000256" key="3">
    <source>
        <dbReference type="ARBA" id="ARBA00022475"/>
    </source>
</evidence>
<comment type="subcellular location">
    <subcellularLocation>
        <location evidence="1 7">Cell membrane</location>
        <topology evidence="1 7">Multi-pass membrane protein</topology>
    </subcellularLocation>
</comment>
<evidence type="ECO:0000313" key="10">
    <source>
        <dbReference type="Proteomes" id="UP000033187"/>
    </source>
</evidence>
<dbReference type="InterPro" id="IPR035906">
    <property type="entry name" value="MetI-like_sf"/>
</dbReference>
<proteinExistence type="inferred from homology"/>
<evidence type="ECO:0000256" key="1">
    <source>
        <dbReference type="ARBA" id="ARBA00004651"/>
    </source>
</evidence>
<feature type="domain" description="ABC transmembrane type-1" evidence="8">
    <location>
        <begin position="358"/>
        <end position="564"/>
    </location>
</feature>
<feature type="transmembrane region" description="Helical" evidence="7">
    <location>
        <begin position="37"/>
        <end position="63"/>
    </location>
</feature>
<evidence type="ECO:0000256" key="5">
    <source>
        <dbReference type="ARBA" id="ARBA00022989"/>
    </source>
</evidence>
<dbReference type="CDD" id="cd06261">
    <property type="entry name" value="TM_PBP2"/>
    <property type="match status" value="2"/>
</dbReference>
<feature type="transmembrane region" description="Helical" evidence="7">
    <location>
        <begin position="214"/>
        <end position="235"/>
    </location>
</feature>
<feature type="transmembrane region" description="Helical" evidence="7">
    <location>
        <begin position="83"/>
        <end position="106"/>
    </location>
</feature>
<accession>A0A0D6JCR2</accession>
<keyword evidence="5 7" id="KW-1133">Transmembrane helix</keyword>
<dbReference type="GO" id="GO:0055085">
    <property type="term" value="P:transmembrane transport"/>
    <property type="evidence" value="ECO:0007669"/>
    <property type="project" value="InterPro"/>
</dbReference>
<feature type="domain" description="ABC transmembrane type-1" evidence="8">
    <location>
        <begin position="80"/>
        <end position="287"/>
    </location>
</feature>
<sequence>MSWLTRTRPSLQDAMRSLAGLGQHVRRWRARRRASPLWTATVATILAIMLMPIATIFVLAVSPHENIWPHLVSSVLPVSLRDTILLMVGTGFLTLTVGTGTAWLVTMYRFPGRALLDRLLVIPLAVPTYIIAYAYVELLDFAGPVQTAFRTVFGFTSARDYWFPDIRSLGGAIFVMSAVLYPYVYLTARASFVQQSVCALEVARTLGRSPMGTFWAVALPLARPAIAAGSALVLMEVLNDIGAVQYLGVQTLTASIYSTWLQRSNLGGAAQLASIMLLFIFALFLLERFARGGAQVHHTTGRYRSISFQDIEGVRGYLAAAVCSLPFVLGFAVPFLLLARNAVVFLGEGLAAGFLGATANSLMLAALSAIVASALALTLGYARRVANNNIVRPAVRAAGLGYAVPGTVLALGLLIPLAAFDNWVDAFMRSSLGVSTGLLLSGSIFALVLAYTIRFLAVSLGTIEAGLERISPNLDAAARALGSSPMSALMRVHLPMLTPALGTAALLVFVDAMKELPATLLLRPFNFDTLATHVYSFAALEQFEEASLSAVAIVIVGLVPVLLLHRAVAGGRPGT</sequence>
<dbReference type="PANTHER" id="PTHR30183:SF2">
    <property type="entry name" value="IRON UTILIZATION PROTEIN"/>
    <property type="match status" value="1"/>
</dbReference>
<feature type="transmembrane region" description="Helical" evidence="7">
    <location>
        <begin position="546"/>
        <end position="564"/>
    </location>
</feature>
<dbReference type="RefSeq" id="WP_244465017.1">
    <property type="nucleotide sequence ID" value="NZ_LN829118.1"/>
</dbReference>
<dbReference type="GO" id="GO:0005886">
    <property type="term" value="C:plasma membrane"/>
    <property type="evidence" value="ECO:0007669"/>
    <property type="project" value="UniProtKB-SubCell"/>
</dbReference>
<dbReference type="PANTHER" id="PTHR30183">
    <property type="entry name" value="MOLYBDENUM TRANSPORT SYSTEM PERMEASE PROTEIN MODB"/>
    <property type="match status" value="1"/>
</dbReference>
<evidence type="ECO:0000313" key="9">
    <source>
        <dbReference type="EMBL" id="CPR17351.1"/>
    </source>
</evidence>